<evidence type="ECO:0000256" key="4">
    <source>
        <dbReference type="ARBA" id="ARBA00023139"/>
    </source>
</evidence>
<name>A0A318HHE8_9MYCO</name>
<sequence length="143" mass="15452">MASFVAVLFSAGLVACQSGPNVVTSIDFDGASRSIETSDVVCTKQPDGGLVILVDGGQKRTVRVQFTQQGRLVVQRLGLRYDEMAGFVADAREVTATKVDDTFNFSGRMPPNPGESQWHTFRIETTCPVYQDAPPTVNQRGAP</sequence>
<evidence type="ECO:0000313" key="6">
    <source>
        <dbReference type="EMBL" id="PXX09275.1"/>
    </source>
</evidence>
<keyword evidence="1" id="KW-1003">Cell membrane</keyword>
<dbReference type="InterPro" id="IPR008691">
    <property type="entry name" value="LpqH"/>
</dbReference>
<evidence type="ECO:0008006" key="8">
    <source>
        <dbReference type="Google" id="ProtNLM"/>
    </source>
</evidence>
<reference evidence="6 7" key="2">
    <citation type="submission" date="2018-06" db="EMBL/GenBank/DDBJ databases">
        <title>Sequencing of bacterial isolates from soil warming experiment in Harvard Forest, Massachusetts, USA.</title>
        <authorList>
            <person name="Deangelis K.PhD."/>
        </authorList>
    </citation>
    <scope>NUCLEOTIDE SEQUENCE [LARGE SCALE GENOMIC DNA]</scope>
    <source>
        <strain evidence="6 7">GAS496</strain>
    </source>
</reference>
<keyword evidence="4" id="KW-0564">Palmitate</keyword>
<keyword evidence="7" id="KW-1185">Reference proteome</keyword>
<proteinExistence type="predicted"/>
<dbReference type="AlphaFoldDB" id="A0A318HHE8"/>
<reference evidence="7" key="1">
    <citation type="submission" date="2018-05" db="EMBL/GenBank/DDBJ databases">
        <authorList>
            <person name="Deangelis K."/>
            <person name="Huntemann M."/>
            <person name="Clum A."/>
            <person name="Pillay M."/>
            <person name="Palaniappan K."/>
            <person name="Varghese N."/>
            <person name="Mikhailova N."/>
            <person name="Stamatis D."/>
            <person name="Reddy T."/>
            <person name="Daum C."/>
            <person name="Shapiro N."/>
            <person name="Ivanova N."/>
            <person name="Kyrpides N."/>
            <person name="Woyke T."/>
        </authorList>
    </citation>
    <scope>NUCLEOTIDE SEQUENCE [LARGE SCALE GENOMIC DNA]</scope>
    <source>
        <strain evidence="7">GAS496</strain>
    </source>
</reference>
<keyword evidence="2" id="KW-0732">Signal</keyword>
<evidence type="ECO:0000256" key="5">
    <source>
        <dbReference type="ARBA" id="ARBA00023288"/>
    </source>
</evidence>
<evidence type="ECO:0000256" key="3">
    <source>
        <dbReference type="ARBA" id="ARBA00023136"/>
    </source>
</evidence>
<dbReference type="Pfam" id="PF05481">
    <property type="entry name" value="Myco_19_kDa"/>
    <property type="match status" value="1"/>
</dbReference>
<dbReference type="Proteomes" id="UP000247781">
    <property type="component" value="Unassembled WGS sequence"/>
</dbReference>
<evidence type="ECO:0000313" key="7">
    <source>
        <dbReference type="Proteomes" id="UP000247781"/>
    </source>
</evidence>
<keyword evidence="3" id="KW-0472">Membrane</keyword>
<accession>A0A318HHE8</accession>
<organism evidence="6 7">
    <name type="scientific">Mycolicibacterium moriokaense</name>
    <dbReference type="NCBI Taxonomy" id="39691"/>
    <lineage>
        <taxon>Bacteria</taxon>
        <taxon>Bacillati</taxon>
        <taxon>Actinomycetota</taxon>
        <taxon>Actinomycetes</taxon>
        <taxon>Mycobacteriales</taxon>
        <taxon>Mycobacteriaceae</taxon>
        <taxon>Mycolicibacterium</taxon>
    </lineage>
</organism>
<gene>
    <name evidence="6" type="ORF">C8E89_106202</name>
</gene>
<dbReference type="GO" id="GO:0016020">
    <property type="term" value="C:membrane"/>
    <property type="evidence" value="ECO:0007669"/>
    <property type="project" value="InterPro"/>
</dbReference>
<evidence type="ECO:0000256" key="1">
    <source>
        <dbReference type="ARBA" id="ARBA00022475"/>
    </source>
</evidence>
<dbReference type="EMBL" id="QJJU01000006">
    <property type="protein sequence ID" value="PXX09275.1"/>
    <property type="molecule type" value="Genomic_DNA"/>
</dbReference>
<protein>
    <recommendedName>
        <fullName evidence="8">Lipoprotein</fullName>
    </recommendedName>
</protein>
<keyword evidence="5" id="KW-0449">Lipoprotein</keyword>
<comment type="caution">
    <text evidence="6">The sequence shown here is derived from an EMBL/GenBank/DDBJ whole genome shotgun (WGS) entry which is preliminary data.</text>
</comment>
<evidence type="ECO:0000256" key="2">
    <source>
        <dbReference type="ARBA" id="ARBA00022729"/>
    </source>
</evidence>